<reference evidence="3" key="1">
    <citation type="journal article" date="2014" name="Int. J. Syst. Evol. Microbiol.">
        <title>Complete genome sequence of Corynebacterium casei LMG S-19264T (=DSM 44701T), isolated from a smear-ripened cheese.</title>
        <authorList>
            <consortium name="US DOE Joint Genome Institute (JGI-PGF)"/>
            <person name="Walter F."/>
            <person name="Albersmeier A."/>
            <person name="Kalinowski J."/>
            <person name="Ruckert C."/>
        </authorList>
    </citation>
    <scope>NUCLEOTIDE SEQUENCE</scope>
    <source>
        <strain evidence="3">KCTC 22169</strain>
    </source>
</reference>
<keyword evidence="1" id="KW-1133">Transmembrane helix</keyword>
<feature type="transmembrane region" description="Helical" evidence="1">
    <location>
        <begin position="224"/>
        <end position="243"/>
    </location>
</feature>
<dbReference type="AlphaFoldDB" id="A0A918K5G9"/>
<name>A0A918K5G9_9GAMM</name>
<evidence type="ECO:0000259" key="2">
    <source>
        <dbReference type="Pfam" id="PF00892"/>
    </source>
</evidence>
<dbReference type="SUPFAM" id="SSF103481">
    <property type="entry name" value="Multidrug resistance efflux transporter EmrE"/>
    <property type="match status" value="2"/>
</dbReference>
<dbReference type="EMBL" id="BMXR01000002">
    <property type="protein sequence ID" value="GGX46142.1"/>
    <property type="molecule type" value="Genomic_DNA"/>
</dbReference>
<keyword evidence="4" id="KW-1185">Reference proteome</keyword>
<evidence type="ECO:0000256" key="1">
    <source>
        <dbReference type="SAM" id="Phobius"/>
    </source>
</evidence>
<dbReference type="InterPro" id="IPR000620">
    <property type="entry name" value="EamA_dom"/>
</dbReference>
<dbReference type="Proteomes" id="UP000626148">
    <property type="component" value="Unassembled WGS sequence"/>
</dbReference>
<evidence type="ECO:0000313" key="3">
    <source>
        <dbReference type="EMBL" id="GGX46142.1"/>
    </source>
</evidence>
<feature type="transmembrane region" description="Helical" evidence="1">
    <location>
        <begin position="67"/>
        <end position="91"/>
    </location>
</feature>
<feature type="transmembrane region" description="Helical" evidence="1">
    <location>
        <begin position="111"/>
        <end position="138"/>
    </location>
</feature>
<accession>A0A918K5G9</accession>
<feature type="domain" description="EamA" evidence="2">
    <location>
        <begin position="2"/>
        <end position="138"/>
    </location>
</feature>
<feature type="transmembrane region" description="Helical" evidence="1">
    <location>
        <begin position="185"/>
        <end position="209"/>
    </location>
</feature>
<dbReference type="GO" id="GO:0016020">
    <property type="term" value="C:membrane"/>
    <property type="evidence" value="ECO:0007669"/>
    <property type="project" value="InterPro"/>
</dbReference>
<dbReference type="RefSeq" id="WP_189607529.1">
    <property type="nucleotide sequence ID" value="NZ_BMXR01000002.1"/>
</dbReference>
<comment type="caution">
    <text evidence="3">The sequence shown here is derived from an EMBL/GenBank/DDBJ whole genome shotgun (WGS) entry which is preliminary data.</text>
</comment>
<keyword evidence="1" id="KW-0812">Transmembrane</keyword>
<organism evidence="3 4">
    <name type="scientific">Saccharospirillum salsuginis</name>
    <dbReference type="NCBI Taxonomy" id="418750"/>
    <lineage>
        <taxon>Bacteria</taxon>
        <taxon>Pseudomonadati</taxon>
        <taxon>Pseudomonadota</taxon>
        <taxon>Gammaproteobacteria</taxon>
        <taxon>Oceanospirillales</taxon>
        <taxon>Saccharospirillaceae</taxon>
        <taxon>Saccharospirillum</taxon>
    </lineage>
</organism>
<reference evidence="3" key="2">
    <citation type="submission" date="2020-09" db="EMBL/GenBank/DDBJ databases">
        <authorList>
            <person name="Sun Q."/>
            <person name="Kim S."/>
        </authorList>
    </citation>
    <scope>NUCLEOTIDE SEQUENCE</scope>
    <source>
        <strain evidence="3">KCTC 22169</strain>
    </source>
</reference>
<feature type="transmembrane region" description="Helical" evidence="1">
    <location>
        <begin position="34"/>
        <end position="55"/>
    </location>
</feature>
<dbReference type="InterPro" id="IPR037185">
    <property type="entry name" value="EmrE-like"/>
</dbReference>
<gene>
    <name evidence="3" type="ORF">GCM10007392_11500</name>
</gene>
<proteinExistence type="predicted"/>
<keyword evidence="1" id="KW-0472">Membrane</keyword>
<sequence>MSWIAFTLMAAVMQAVRTAGQRQLSQHLSAMSTTFARYLFGLPVALVYLTGLAWSQEAVTPSLTGGFLGWAMLASLAQIGATWCLITAFRFNNFAVGTTLAKTEALQTAFIGWLLFGLPLSIQGWLALVIGFLGILVIGNLRTLLSQRGAWRSPALAFGLASGALFAVASLSLRTAAHTLGVDLVLAAAVTLLTMIVIQTVVCGVWLAWTETKPWRALWRHRRLAGFIGVTSALGSIGWFTAMSLHNPALVKTLGQVEFFITLAITHWVFHERIHKHEGWGMALVLVSVVLLLT</sequence>
<feature type="transmembrane region" description="Helical" evidence="1">
    <location>
        <begin position="150"/>
        <end position="173"/>
    </location>
</feature>
<evidence type="ECO:0000313" key="4">
    <source>
        <dbReference type="Proteomes" id="UP000626148"/>
    </source>
</evidence>
<dbReference type="Pfam" id="PF00892">
    <property type="entry name" value="EamA"/>
    <property type="match status" value="1"/>
</dbReference>
<protein>
    <submittedName>
        <fullName evidence="3">Multidrug transporter</fullName>
    </submittedName>
</protein>